<evidence type="ECO:0000313" key="4">
    <source>
        <dbReference type="Proteomes" id="UP000007383"/>
    </source>
</evidence>
<accession>H9UFY7</accession>
<keyword evidence="1" id="KW-0560">Oxidoreductase</keyword>
<dbReference type="HOGENOM" id="CLU_030705_0_0_12"/>
<feature type="domain" description="FAD/NAD(P)-binding" evidence="2">
    <location>
        <begin position="6"/>
        <end position="306"/>
    </location>
</feature>
<dbReference type="PANTHER" id="PTHR42949:SF3">
    <property type="entry name" value="ANAEROBIC GLYCEROL-3-PHOSPHATE DEHYDROGENASE SUBUNIT B"/>
    <property type="match status" value="1"/>
</dbReference>
<dbReference type="Pfam" id="PF07992">
    <property type="entry name" value="Pyr_redox_2"/>
    <property type="match status" value="1"/>
</dbReference>
<dbReference type="RefSeq" id="WP_014454428.1">
    <property type="nucleotide sequence ID" value="NC_017098.1"/>
</dbReference>
<dbReference type="PATRIC" id="fig|889378.3.peg.328"/>
<dbReference type="InterPro" id="IPR023753">
    <property type="entry name" value="FAD/NAD-binding_dom"/>
</dbReference>
<protein>
    <submittedName>
        <fullName evidence="3">Thioredoxin reductase</fullName>
    </submittedName>
</protein>
<dbReference type="OrthoDB" id="9776839at2"/>
<proteinExistence type="predicted"/>
<gene>
    <name evidence="3" type="ordered locus">Spiaf_0323</name>
</gene>
<dbReference type="STRING" id="889378.Spiaf_0323"/>
<evidence type="ECO:0000313" key="3">
    <source>
        <dbReference type="EMBL" id="AFG36430.1"/>
    </source>
</evidence>
<dbReference type="InterPro" id="IPR036188">
    <property type="entry name" value="FAD/NAD-bd_sf"/>
</dbReference>
<dbReference type="SUPFAM" id="SSF51905">
    <property type="entry name" value="FAD/NAD(P)-binding domain"/>
    <property type="match status" value="1"/>
</dbReference>
<evidence type="ECO:0000256" key="1">
    <source>
        <dbReference type="ARBA" id="ARBA00023002"/>
    </source>
</evidence>
<dbReference type="Proteomes" id="UP000007383">
    <property type="component" value="Chromosome"/>
</dbReference>
<dbReference type="InterPro" id="IPR051691">
    <property type="entry name" value="Metab_Enz_Cyan_OpOx_G3PDH"/>
</dbReference>
<organism evidence="3 4">
    <name type="scientific">Spirochaeta africana (strain ATCC 700263 / DSM 8902 / Z-7692)</name>
    <dbReference type="NCBI Taxonomy" id="889378"/>
    <lineage>
        <taxon>Bacteria</taxon>
        <taxon>Pseudomonadati</taxon>
        <taxon>Spirochaetota</taxon>
        <taxon>Spirochaetia</taxon>
        <taxon>Spirochaetales</taxon>
        <taxon>Spirochaetaceae</taxon>
        <taxon>Spirochaeta</taxon>
    </lineage>
</organism>
<dbReference type="Gene3D" id="3.50.50.60">
    <property type="entry name" value="FAD/NAD(P)-binding domain"/>
    <property type="match status" value="2"/>
</dbReference>
<keyword evidence="4" id="KW-1185">Reference proteome</keyword>
<name>H9UFY7_SPIAZ</name>
<dbReference type="PRINTS" id="PR00368">
    <property type="entry name" value="FADPNR"/>
</dbReference>
<sequence>MRNQSYDAIVIGGGAAGMSAAAEIARRGYSTAIIERDPVLGGILLQCIHNGFGLHEFKEELTGPEYAERWEHLVAQENIDVFCDTTVIDMSESGDASDAKTAVCVSPREGMFQLSARAVVLATGCRERNRGGIRIPGTRPAGVYTAGLAQRMVNLEGYLPGKDIVIVGSGDIGLIMARRMTWSGCKVHAVVEIQPYPSGLTRNISQCLNDFDIPLYLSHVVSGIHGKRRVESVDITPLEGGRPDHDATFSIECDTLLLSVGLIPSHELARTLGAELNPLTNGPMVDSRMMTTVPGLFSCGNVLHVHDLVDFVSAESRRAGAHVAEYLQGYQPSRQVRIKPGANIRYVAPAAHNPERPEIIYFRPMIVKNDAVVQVLMDSAVIKEYKKSHVQPSEMIEINMKKLKLDPARIRKDSVLEVRLQ</sequence>
<dbReference type="GO" id="GO:0016491">
    <property type="term" value="F:oxidoreductase activity"/>
    <property type="evidence" value="ECO:0007669"/>
    <property type="project" value="UniProtKB-KW"/>
</dbReference>
<dbReference type="eggNOG" id="COG0446">
    <property type="taxonomic scope" value="Bacteria"/>
</dbReference>
<dbReference type="AlphaFoldDB" id="H9UFY7"/>
<dbReference type="PRINTS" id="PR00411">
    <property type="entry name" value="PNDRDTASEI"/>
</dbReference>
<dbReference type="PANTHER" id="PTHR42949">
    <property type="entry name" value="ANAEROBIC GLYCEROL-3-PHOSPHATE DEHYDROGENASE SUBUNIT B"/>
    <property type="match status" value="1"/>
</dbReference>
<dbReference type="EMBL" id="CP003282">
    <property type="protein sequence ID" value="AFG36430.1"/>
    <property type="molecule type" value="Genomic_DNA"/>
</dbReference>
<reference evidence="4" key="1">
    <citation type="journal article" date="2013" name="Stand. Genomic Sci.">
        <title>Complete genome sequence of the halophilic bacterium Spirochaeta africana type strain (Z-7692(T)) from the alkaline Lake Magadi in the East African Rift.</title>
        <authorList>
            <person name="Liolos K."/>
            <person name="Abt B."/>
            <person name="Scheuner C."/>
            <person name="Teshima H."/>
            <person name="Held B."/>
            <person name="Lapidus A."/>
            <person name="Nolan M."/>
            <person name="Lucas S."/>
            <person name="Deshpande S."/>
            <person name="Cheng J.F."/>
            <person name="Tapia R."/>
            <person name="Goodwin L.A."/>
            <person name="Pitluck S."/>
            <person name="Pagani I."/>
            <person name="Ivanova N."/>
            <person name="Mavromatis K."/>
            <person name="Mikhailova N."/>
            <person name="Huntemann M."/>
            <person name="Pati A."/>
            <person name="Chen A."/>
            <person name="Palaniappan K."/>
            <person name="Land M."/>
            <person name="Rohde M."/>
            <person name="Tindall B.J."/>
            <person name="Detter J.C."/>
            <person name="Goker M."/>
            <person name="Bristow J."/>
            <person name="Eisen J.A."/>
            <person name="Markowitz V."/>
            <person name="Hugenholtz P."/>
            <person name="Woyke T."/>
            <person name="Klenk H.P."/>
            <person name="Kyrpides N.C."/>
        </authorList>
    </citation>
    <scope>NUCLEOTIDE SEQUENCE</scope>
    <source>
        <strain evidence="4">ATCC 700263 / DSM 8902 / Z-7692</strain>
    </source>
</reference>
<dbReference type="KEGG" id="sfc:Spiaf_0323"/>
<evidence type="ECO:0000259" key="2">
    <source>
        <dbReference type="Pfam" id="PF07992"/>
    </source>
</evidence>